<sequence>MLRDLVTAHRGNPSARFVREGQGPAVRPACPRLLRLEPDHGPVEGG</sequence>
<gene>
    <name evidence="1" type="ORF">Aco04nite_35880</name>
</gene>
<comment type="caution">
    <text evidence="1">The sequence shown here is derived from an EMBL/GenBank/DDBJ whole genome shotgun (WGS) entry which is preliminary data.</text>
</comment>
<keyword evidence="2" id="KW-1185">Reference proteome</keyword>
<evidence type="ECO:0000313" key="2">
    <source>
        <dbReference type="Proteomes" id="UP000680865"/>
    </source>
</evidence>
<proteinExistence type="predicted"/>
<dbReference type="EMBL" id="BOQP01000017">
    <property type="protein sequence ID" value="GIM73561.1"/>
    <property type="molecule type" value="Genomic_DNA"/>
</dbReference>
<organism evidence="1 2">
    <name type="scientific">Winogradskya consettensis</name>
    <dbReference type="NCBI Taxonomy" id="113560"/>
    <lineage>
        <taxon>Bacteria</taxon>
        <taxon>Bacillati</taxon>
        <taxon>Actinomycetota</taxon>
        <taxon>Actinomycetes</taxon>
        <taxon>Micromonosporales</taxon>
        <taxon>Micromonosporaceae</taxon>
        <taxon>Winogradskya</taxon>
    </lineage>
</organism>
<dbReference type="RefSeq" id="WP_212998357.1">
    <property type="nucleotide sequence ID" value="NZ_BAAATW010000012.1"/>
</dbReference>
<dbReference type="AlphaFoldDB" id="A0A919SK60"/>
<dbReference type="Proteomes" id="UP000680865">
    <property type="component" value="Unassembled WGS sequence"/>
</dbReference>
<evidence type="ECO:0000313" key="1">
    <source>
        <dbReference type="EMBL" id="GIM73561.1"/>
    </source>
</evidence>
<name>A0A919SK60_9ACTN</name>
<accession>A0A919SK60</accession>
<protein>
    <submittedName>
        <fullName evidence="1">Uncharacterized protein</fullName>
    </submittedName>
</protein>
<reference evidence="1" key="1">
    <citation type="submission" date="2021-03" db="EMBL/GenBank/DDBJ databases">
        <title>Whole genome shotgun sequence of Actinoplanes consettensis NBRC 14913.</title>
        <authorList>
            <person name="Komaki H."/>
            <person name="Tamura T."/>
        </authorList>
    </citation>
    <scope>NUCLEOTIDE SEQUENCE</scope>
    <source>
        <strain evidence="1">NBRC 14913</strain>
    </source>
</reference>